<name>A0A7Z0D865_9ACTN</name>
<dbReference type="EMBL" id="JACBZS010000001">
    <property type="protein sequence ID" value="NYI70721.1"/>
    <property type="molecule type" value="Genomic_DNA"/>
</dbReference>
<evidence type="ECO:0000313" key="2">
    <source>
        <dbReference type="Proteomes" id="UP000527616"/>
    </source>
</evidence>
<dbReference type="Gene3D" id="2.40.10.480">
    <property type="match status" value="1"/>
</dbReference>
<accession>A0A7Z0D865</accession>
<sequence>MRSALLPIGVFLLVLAVGLSGYAGWRALVQPPPAPPPAAAGSELSRPAPPGWSSQFAWSQEISETRDIAVSNNRIATINANGSLVVLNADGGEVMWASKPVVISTSARPVIADAGGTPVAGIIDGQDLYLSRLDDASGSPELSARVLPPQSAVTWTGGSLLVTAPSGTWTVGPDLNLRSVDVPRDEVAMAADAEQVISAPQEGGWLLTGGDDQERVTPDVPRGARGSPHPAWAARGVVFAWWDTSDGRRKVASLHDARSGELLALSQVSDDTLRGGMFLTVSPGRALASAGPMLVDLRTGFTTIDDEWNSQAAPNDRYLYGSRSGIKAVWDGREVTDMDPDAAVPWGTSDAGLAIVLDRTEEGTTLVGGLRPE</sequence>
<gene>
    <name evidence="1" type="ORF">GGQ54_001281</name>
</gene>
<protein>
    <submittedName>
        <fullName evidence="1">Uncharacterized protein</fullName>
    </submittedName>
</protein>
<dbReference type="AlphaFoldDB" id="A0A7Z0D865"/>
<reference evidence="1 2" key="1">
    <citation type="submission" date="2020-07" db="EMBL/GenBank/DDBJ databases">
        <title>Sequencing the genomes of 1000 actinobacteria strains.</title>
        <authorList>
            <person name="Klenk H.-P."/>
        </authorList>
    </citation>
    <scope>NUCLEOTIDE SEQUENCE [LARGE SCALE GENOMIC DNA]</scope>
    <source>
        <strain evidence="1 2">DSM 103164</strain>
    </source>
</reference>
<evidence type="ECO:0000313" key="1">
    <source>
        <dbReference type="EMBL" id="NYI70721.1"/>
    </source>
</evidence>
<keyword evidence="2" id="KW-1185">Reference proteome</keyword>
<comment type="caution">
    <text evidence="1">The sequence shown here is derived from an EMBL/GenBank/DDBJ whole genome shotgun (WGS) entry which is preliminary data.</text>
</comment>
<dbReference type="Proteomes" id="UP000527616">
    <property type="component" value="Unassembled WGS sequence"/>
</dbReference>
<proteinExistence type="predicted"/>
<dbReference type="InterPro" id="IPR011047">
    <property type="entry name" value="Quinoprotein_ADH-like_sf"/>
</dbReference>
<dbReference type="SUPFAM" id="SSF50998">
    <property type="entry name" value="Quinoprotein alcohol dehydrogenase-like"/>
    <property type="match status" value="1"/>
</dbReference>
<dbReference type="RefSeq" id="WP_179444642.1">
    <property type="nucleotide sequence ID" value="NZ_JACBZS010000001.1"/>
</dbReference>
<organism evidence="1 2">
    <name type="scientific">Naumannella cuiyingiana</name>
    <dbReference type="NCBI Taxonomy" id="1347891"/>
    <lineage>
        <taxon>Bacteria</taxon>
        <taxon>Bacillati</taxon>
        <taxon>Actinomycetota</taxon>
        <taxon>Actinomycetes</taxon>
        <taxon>Propionibacteriales</taxon>
        <taxon>Propionibacteriaceae</taxon>
        <taxon>Naumannella</taxon>
    </lineage>
</organism>